<dbReference type="Proteomes" id="UP000440578">
    <property type="component" value="Unassembled WGS sequence"/>
</dbReference>
<organism evidence="1 2">
    <name type="scientific">Amphibalanus amphitrite</name>
    <name type="common">Striped barnacle</name>
    <name type="synonym">Balanus amphitrite</name>
    <dbReference type="NCBI Taxonomy" id="1232801"/>
    <lineage>
        <taxon>Eukaryota</taxon>
        <taxon>Metazoa</taxon>
        <taxon>Ecdysozoa</taxon>
        <taxon>Arthropoda</taxon>
        <taxon>Crustacea</taxon>
        <taxon>Multicrustacea</taxon>
        <taxon>Cirripedia</taxon>
        <taxon>Thoracica</taxon>
        <taxon>Thoracicalcarea</taxon>
        <taxon>Balanomorpha</taxon>
        <taxon>Balanoidea</taxon>
        <taxon>Balanidae</taxon>
        <taxon>Amphibalaninae</taxon>
        <taxon>Amphibalanus</taxon>
    </lineage>
</organism>
<gene>
    <name evidence="1" type="ORF">FJT64_006175</name>
</gene>
<evidence type="ECO:0000313" key="1">
    <source>
        <dbReference type="EMBL" id="KAF0296370.1"/>
    </source>
</evidence>
<sequence length="215" mass="22994">MSNVRCTSGRWRHGTFHHKGKGKGGNTFIRVTQFGAGGYGHRGFRHGGFSQGGFGHSGFQPGGYQYGGYGYGPVGYGQTGYGVGGYGDDDDYGYGSYGHGSQGLGSYGQGYEHGYGLGQRYRHGGYNRHHSNLIIEEHHSHGKGGGFFKGIGNGILSGFNNFFGKGKGVFGDGHDYEFIGVLSPKFYNRGHFGVPYGGYGGFRPGYLHGGYSGVY</sequence>
<name>A0A6A4VYB1_AMPAM</name>
<accession>A0A6A4VYB1</accession>
<evidence type="ECO:0000313" key="2">
    <source>
        <dbReference type="Proteomes" id="UP000440578"/>
    </source>
</evidence>
<dbReference type="EMBL" id="VIIS01001569">
    <property type="protein sequence ID" value="KAF0296370.1"/>
    <property type="molecule type" value="Genomic_DNA"/>
</dbReference>
<keyword evidence="2" id="KW-1185">Reference proteome</keyword>
<dbReference type="AlphaFoldDB" id="A0A6A4VYB1"/>
<comment type="caution">
    <text evidence="1">The sequence shown here is derived from an EMBL/GenBank/DDBJ whole genome shotgun (WGS) entry which is preliminary data.</text>
</comment>
<protein>
    <submittedName>
        <fullName evidence="1">Uncharacterized protein</fullName>
    </submittedName>
</protein>
<reference evidence="1 2" key="1">
    <citation type="submission" date="2019-07" db="EMBL/GenBank/DDBJ databases">
        <title>Draft genome assembly of a fouling barnacle, Amphibalanus amphitrite (Darwin, 1854): The first reference genome for Thecostraca.</title>
        <authorList>
            <person name="Kim W."/>
        </authorList>
    </citation>
    <scope>NUCLEOTIDE SEQUENCE [LARGE SCALE GENOMIC DNA]</scope>
    <source>
        <strain evidence="1">SNU_AA5</strain>
        <tissue evidence="1">Soma without cirri and trophi</tissue>
    </source>
</reference>
<proteinExistence type="predicted"/>